<evidence type="ECO:0000313" key="2">
    <source>
        <dbReference type="Proteomes" id="UP001596250"/>
    </source>
</evidence>
<protein>
    <submittedName>
        <fullName evidence="1">Uncharacterized protein</fullName>
    </submittedName>
</protein>
<name>A0ABW1IQR2_9BACL</name>
<accession>A0ABW1IQR2</accession>
<dbReference type="Proteomes" id="UP001596250">
    <property type="component" value="Unassembled WGS sequence"/>
</dbReference>
<proteinExistence type="predicted"/>
<keyword evidence="2" id="KW-1185">Reference proteome</keyword>
<evidence type="ECO:0000313" key="1">
    <source>
        <dbReference type="EMBL" id="MFC5987193.1"/>
    </source>
</evidence>
<dbReference type="EMBL" id="JBHSQV010000154">
    <property type="protein sequence ID" value="MFC5987193.1"/>
    <property type="molecule type" value="Genomic_DNA"/>
</dbReference>
<sequence>MEGERRKNRTVLERAEQSVTICGGGSADLHEEKEAMLLPTLNPAGEATFS</sequence>
<reference evidence="2" key="1">
    <citation type="journal article" date="2019" name="Int. J. Syst. Evol. Microbiol.">
        <title>The Global Catalogue of Microorganisms (GCM) 10K type strain sequencing project: providing services to taxonomists for standard genome sequencing and annotation.</title>
        <authorList>
            <consortium name="The Broad Institute Genomics Platform"/>
            <consortium name="The Broad Institute Genome Sequencing Center for Infectious Disease"/>
            <person name="Wu L."/>
            <person name="Ma J."/>
        </authorList>
    </citation>
    <scope>NUCLEOTIDE SEQUENCE [LARGE SCALE GENOMIC DNA]</scope>
    <source>
        <strain evidence="2">CCM 8749</strain>
    </source>
</reference>
<gene>
    <name evidence="1" type="ORF">ACFPXP_12330</name>
</gene>
<dbReference type="RefSeq" id="WP_379894533.1">
    <property type="nucleotide sequence ID" value="NZ_CBCSCT010000051.1"/>
</dbReference>
<comment type="caution">
    <text evidence="1">The sequence shown here is derived from an EMBL/GenBank/DDBJ whole genome shotgun (WGS) entry which is preliminary data.</text>
</comment>
<organism evidence="1 2">
    <name type="scientific">Marinicrinis lubricantis</name>
    <dbReference type="NCBI Taxonomy" id="2086470"/>
    <lineage>
        <taxon>Bacteria</taxon>
        <taxon>Bacillati</taxon>
        <taxon>Bacillota</taxon>
        <taxon>Bacilli</taxon>
        <taxon>Bacillales</taxon>
        <taxon>Paenibacillaceae</taxon>
    </lineage>
</organism>